<dbReference type="CDD" id="cd00174">
    <property type="entry name" value="SH3"/>
    <property type="match status" value="1"/>
</dbReference>
<evidence type="ECO:0008006" key="11">
    <source>
        <dbReference type="Google" id="ProtNLM"/>
    </source>
</evidence>
<gene>
    <name evidence="9" type="ORF">ATC70_003961</name>
</gene>
<dbReference type="Pfam" id="PF07647">
    <property type="entry name" value="SAM_2"/>
    <property type="match status" value="1"/>
</dbReference>
<evidence type="ECO:0000259" key="7">
    <source>
        <dbReference type="PROSITE" id="PS50021"/>
    </source>
</evidence>
<feature type="compositionally biased region" description="Low complexity" evidence="4">
    <location>
        <begin position="396"/>
        <end position="405"/>
    </location>
</feature>
<dbReference type="InterPro" id="IPR036872">
    <property type="entry name" value="CH_dom_sf"/>
</dbReference>
<feature type="region of interest" description="Disordered" evidence="4">
    <location>
        <begin position="225"/>
        <end position="430"/>
    </location>
</feature>
<feature type="domain" description="SAM" evidence="8">
    <location>
        <begin position="157"/>
        <end position="220"/>
    </location>
</feature>
<dbReference type="SUPFAM" id="SSF50729">
    <property type="entry name" value="PH domain-like"/>
    <property type="match status" value="1"/>
</dbReference>
<evidence type="ECO:0000313" key="10">
    <source>
        <dbReference type="Proteomes" id="UP001304243"/>
    </source>
</evidence>
<name>A0AAN7D7H9_9FUNG</name>
<dbReference type="Pfam" id="PF00018">
    <property type="entry name" value="SH3_1"/>
    <property type="match status" value="1"/>
</dbReference>
<organism evidence="9 10">
    <name type="scientific">Mucor velutinosus</name>
    <dbReference type="NCBI Taxonomy" id="708070"/>
    <lineage>
        <taxon>Eukaryota</taxon>
        <taxon>Fungi</taxon>
        <taxon>Fungi incertae sedis</taxon>
        <taxon>Mucoromycota</taxon>
        <taxon>Mucoromycotina</taxon>
        <taxon>Mucoromycetes</taxon>
        <taxon>Mucorales</taxon>
        <taxon>Mucorineae</taxon>
        <taxon>Mucoraceae</taxon>
        <taxon>Mucor</taxon>
    </lineage>
</organism>
<accession>A0AAN7D7H9</accession>
<dbReference type="RefSeq" id="XP_064678628.1">
    <property type="nucleotide sequence ID" value="XM_064823316.1"/>
</dbReference>
<dbReference type="PROSITE" id="PS50002">
    <property type="entry name" value="SH3"/>
    <property type="match status" value="1"/>
</dbReference>
<evidence type="ECO:0000256" key="4">
    <source>
        <dbReference type="SAM" id="MobiDB-lite"/>
    </source>
</evidence>
<dbReference type="Gene3D" id="2.30.29.30">
    <property type="entry name" value="Pleckstrin-homology domain (PH domain)/Phosphotyrosine-binding domain (PTB)"/>
    <property type="match status" value="1"/>
</dbReference>
<feature type="compositionally biased region" description="Polar residues" evidence="4">
    <location>
        <begin position="414"/>
        <end position="430"/>
    </location>
</feature>
<dbReference type="PROSITE" id="PS50021">
    <property type="entry name" value="CH"/>
    <property type="match status" value="1"/>
</dbReference>
<dbReference type="FunFam" id="2.30.29.30:FF:000286">
    <property type="entry name" value="PH-protein kinase domain containing protein"/>
    <property type="match status" value="1"/>
</dbReference>
<dbReference type="Gene3D" id="1.10.150.50">
    <property type="entry name" value="Transcription Factor, Ets-1"/>
    <property type="match status" value="1"/>
</dbReference>
<feature type="domain" description="SH3" evidence="5">
    <location>
        <begin position="1"/>
        <end position="64"/>
    </location>
</feature>
<dbReference type="InterPro" id="IPR001849">
    <property type="entry name" value="PH_domain"/>
</dbReference>
<dbReference type="Proteomes" id="UP001304243">
    <property type="component" value="Unassembled WGS sequence"/>
</dbReference>
<keyword evidence="2" id="KW-0344">Guanine-nucleotide releasing factor</keyword>
<evidence type="ECO:0000313" key="9">
    <source>
        <dbReference type="EMBL" id="KAK4511962.1"/>
    </source>
</evidence>
<dbReference type="Pfam" id="PF00307">
    <property type="entry name" value="CH"/>
    <property type="match status" value="1"/>
</dbReference>
<feature type="compositionally biased region" description="Polar residues" evidence="4">
    <location>
        <begin position="442"/>
        <end position="457"/>
    </location>
</feature>
<dbReference type="Gene3D" id="2.30.30.40">
    <property type="entry name" value="SH3 Domains"/>
    <property type="match status" value="1"/>
</dbReference>
<dbReference type="PROSITE" id="PS50003">
    <property type="entry name" value="PH_DOMAIN"/>
    <property type="match status" value="1"/>
</dbReference>
<feature type="compositionally biased region" description="Polar residues" evidence="4">
    <location>
        <begin position="367"/>
        <end position="376"/>
    </location>
</feature>
<keyword evidence="1 3" id="KW-0728">SH3 domain</keyword>
<feature type="compositionally biased region" description="Polar residues" evidence="4">
    <location>
        <begin position="386"/>
        <end position="395"/>
    </location>
</feature>
<dbReference type="PROSITE" id="PS50105">
    <property type="entry name" value="SAM_DOMAIN"/>
    <property type="match status" value="1"/>
</dbReference>
<dbReference type="GO" id="GO:0005085">
    <property type="term" value="F:guanyl-nucleotide exchange factor activity"/>
    <property type="evidence" value="ECO:0007669"/>
    <property type="project" value="UniProtKB-KW"/>
</dbReference>
<feature type="compositionally biased region" description="Polar residues" evidence="4">
    <location>
        <begin position="292"/>
        <end position="315"/>
    </location>
</feature>
<dbReference type="InterPro" id="IPR001452">
    <property type="entry name" value="SH3_domain"/>
</dbReference>
<dbReference type="SUPFAM" id="SSF50044">
    <property type="entry name" value="SH3-domain"/>
    <property type="match status" value="1"/>
</dbReference>
<dbReference type="PANTHER" id="PTHR12752">
    <property type="entry name" value="PHOSPHOINOSITOL 3-PHOSPHATE-BINDING PROTEIN"/>
    <property type="match status" value="1"/>
</dbReference>
<dbReference type="EMBL" id="JASEJX010000025">
    <property type="protein sequence ID" value="KAK4511962.1"/>
    <property type="molecule type" value="Genomic_DNA"/>
</dbReference>
<feature type="domain" description="Calponin-homology (CH)" evidence="7">
    <location>
        <begin position="711"/>
        <end position="818"/>
    </location>
</feature>
<dbReference type="SMART" id="SM00454">
    <property type="entry name" value="SAM"/>
    <property type="match status" value="1"/>
</dbReference>
<feature type="domain" description="PH" evidence="6">
    <location>
        <begin position="460"/>
        <end position="556"/>
    </location>
</feature>
<dbReference type="InterPro" id="IPR036028">
    <property type="entry name" value="SH3-like_dom_sf"/>
</dbReference>
<comment type="caution">
    <text evidence="9">The sequence shown here is derived from an EMBL/GenBank/DDBJ whole genome shotgun (WGS) entry which is preliminary data.</text>
</comment>
<evidence type="ECO:0000259" key="8">
    <source>
        <dbReference type="PROSITE" id="PS50105"/>
    </source>
</evidence>
<dbReference type="GeneID" id="89947663"/>
<evidence type="ECO:0000259" key="5">
    <source>
        <dbReference type="PROSITE" id="PS50002"/>
    </source>
</evidence>
<dbReference type="Gene3D" id="1.10.418.10">
    <property type="entry name" value="Calponin-like domain"/>
    <property type="match status" value="1"/>
</dbReference>
<evidence type="ECO:0000259" key="6">
    <source>
        <dbReference type="PROSITE" id="PS50003"/>
    </source>
</evidence>
<dbReference type="SUPFAM" id="SSF47576">
    <property type="entry name" value="Calponin-homology domain, CH-domain"/>
    <property type="match status" value="1"/>
</dbReference>
<dbReference type="Pfam" id="PF00169">
    <property type="entry name" value="PH"/>
    <property type="match status" value="1"/>
</dbReference>
<feature type="compositionally biased region" description="Polar residues" evidence="4">
    <location>
        <begin position="228"/>
        <end position="264"/>
    </location>
</feature>
<feature type="region of interest" description="Disordered" evidence="4">
    <location>
        <begin position="442"/>
        <end position="462"/>
    </location>
</feature>
<protein>
    <recommendedName>
        <fullName evidence="11">Polar growth protein</fullName>
    </recommendedName>
</protein>
<feature type="region of interest" description="Disordered" evidence="4">
    <location>
        <begin position="67"/>
        <end position="95"/>
    </location>
</feature>
<dbReference type="PRINTS" id="PR00452">
    <property type="entry name" value="SH3DOMAIN"/>
</dbReference>
<sequence>MTNMIVYAIHNFEAENEDEINFLIGEPITVLEKDEKYLDGWWQGRNINGETGLFPMNYTSPEKPILQQQSTDTEHFEAEAPPQHPTMTSPLPLPQLAANSYIPSPHLSSRSSGSTIEDEIDDALSQLQNATMTATVATPDTMVHDVRKGSSQKVESWDVDQVADWLKSVGLDSVSRNFIDQEISGDILLDLNIDALKELGITTFGKRYKIMQAITCLKEESSVEINKPTPNTSVSTSAISRPTSRKSITSLKRSNSQNDSSSDILYQYPRKAPLPPGGNSSSKSSDLMRPISPQSLSSSGVSRSNTFNTVSSGGTLKSREMSPDPKGFRSPRRVLSQKSQQTFDSIDKELSQSQISAHTTPIHAASSIHNTSSIHNPKNDWMSMSDVASTHSSAANNNNNNNNNNTHAAMNVHPLNTPTASLSSSRQPMQISNAHKLSVSSFEDTSNLANRQSTTEAFQAPEHEGWLHKQSDKYKTWNKRWFVLKGSNLFYFKSPKDVRMKGIINLRGYKIIVDETIHAGKYCFKAQHDRERTFFFYTDTEESMRVWLKMLMKTTIARDFRAPVMSSNHIATVSLDVARRMRPRPPSVIMYKNQKQLKINNDPKMSMLEEEEESNVAAVDQHASTSPVPQYRQTRESGITMYQQQGEGDEVEEEVPQLPSHYPTQQQQQMHRQMMLNDEEEDLIDPQHRSLPLSSSLSVTSSISNSNSGDEWSSEQYINWINAYLPAGKKAIDLTSAFRNGDTLIQLLEAISQKEVRRPPVQKGGSMSVMMLDNIVAAFKFMGREGVEVDGRYTIKDVFGGNEEKIITMLEAIKTWADHTYPMNTAAIKNDMMTPPPPPAKKSDTSVLIGKDSGWRGSAMMDNRHTFSDDGF</sequence>
<dbReference type="SMART" id="SM00033">
    <property type="entry name" value="CH"/>
    <property type="match status" value="1"/>
</dbReference>
<evidence type="ECO:0000256" key="1">
    <source>
        <dbReference type="ARBA" id="ARBA00022443"/>
    </source>
</evidence>
<dbReference type="InterPro" id="IPR013761">
    <property type="entry name" value="SAM/pointed_sf"/>
</dbReference>
<dbReference type="AlphaFoldDB" id="A0AAN7D7H9"/>
<keyword evidence="10" id="KW-1185">Reference proteome</keyword>
<feature type="compositionally biased region" description="Basic and acidic residues" evidence="4">
    <location>
        <begin position="317"/>
        <end position="327"/>
    </location>
</feature>
<proteinExistence type="predicted"/>
<dbReference type="SMART" id="SM00233">
    <property type="entry name" value="PH"/>
    <property type="match status" value="1"/>
</dbReference>
<dbReference type="InterPro" id="IPR011993">
    <property type="entry name" value="PH-like_dom_sf"/>
</dbReference>
<dbReference type="CDD" id="cd09535">
    <property type="entry name" value="SAM_BOI-like_fungal"/>
    <property type="match status" value="1"/>
</dbReference>
<evidence type="ECO:0000256" key="3">
    <source>
        <dbReference type="PROSITE-ProRule" id="PRU00192"/>
    </source>
</evidence>
<dbReference type="SMART" id="SM00326">
    <property type="entry name" value="SH3"/>
    <property type="match status" value="1"/>
</dbReference>
<reference evidence="9 10" key="1">
    <citation type="submission" date="2022-11" db="EMBL/GenBank/DDBJ databases">
        <title>Mucor velutinosus strain NIH1002 WGS.</title>
        <authorList>
            <person name="Subramanian P."/>
            <person name="Mullikin J.C."/>
            <person name="Segre J.A."/>
            <person name="Zelazny A.M."/>
        </authorList>
    </citation>
    <scope>NUCLEOTIDE SEQUENCE [LARGE SCALE GENOMIC DNA]</scope>
    <source>
        <strain evidence="9 10">NIH1002</strain>
    </source>
</reference>
<dbReference type="InterPro" id="IPR001715">
    <property type="entry name" value="CH_dom"/>
</dbReference>
<dbReference type="PANTHER" id="PTHR12752:SF9">
    <property type="entry name" value="KRAMER, ISOFORM I"/>
    <property type="match status" value="1"/>
</dbReference>
<dbReference type="SUPFAM" id="SSF47769">
    <property type="entry name" value="SAM/Pointed domain"/>
    <property type="match status" value="1"/>
</dbReference>
<dbReference type="CDD" id="cd00014">
    <property type="entry name" value="CH_SF"/>
    <property type="match status" value="1"/>
</dbReference>
<evidence type="ECO:0000256" key="2">
    <source>
        <dbReference type="ARBA" id="ARBA00022658"/>
    </source>
</evidence>
<dbReference type="InterPro" id="IPR001660">
    <property type="entry name" value="SAM"/>
</dbReference>